<reference evidence="3 4" key="1">
    <citation type="journal article" date="2013" name="BMC Genomics">
        <title>Reconstruction of the lipid metabolism for the microalga Monoraphidium neglectum from its genome sequence reveals characteristics suitable for biofuel production.</title>
        <authorList>
            <person name="Bogen C."/>
            <person name="Al-Dilaimi A."/>
            <person name="Albersmeier A."/>
            <person name="Wichmann J."/>
            <person name="Grundmann M."/>
            <person name="Rupp O."/>
            <person name="Lauersen K.J."/>
            <person name="Blifernez-Klassen O."/>
            <person name="Kalinowski J."/>
            <person name="Goesmann A."/>
            <person name="Mussgnug J.H."/>
            <person name="Kruse O."/>
        </authorList>
    </citation>
    <scope>NUCLEOTIDE SEQUENCE [LARGE SCALE GENOMIC DNA]</scope>
    <source>
        <strain evidence="3 4">SAG 48.87</strain>
    </source>
</reference>
<evidence type="ECO:0000256" key="1">
    <source>
        <dbReference type="ARBA" id="ARBA00022801"/>
    </source>
</evidence>
<dbReference type="PANTHER" id="PTHR48081">
    <property type="entry name" value="AB HYDROLASE SUPERFAMILY PROTEIN C4A8.06C"/>
    <property type="match status" value="1"/>
</dbReference>
<dbReference type="EC" id="3.1.1.3" evidence="3"/>
<keyword evidence="1 3" id="KW-0378">Hydrolase</keyword>
<dbReference type="InterPro" id="IPR050300">
    <property type="entry name" value="GDXG_lipolytic_enzyme"/>
</dbReference>
<dbReference type="PANTHER" id="PTHR48081:SF8">
    <property type="entry name" value="ALPHA_BETA HYDROLASE FOLD-3 DOMAIN-CONTAINING PROTEIN-RELATED"/>
    <property type="match status" value="1"/>
</dbReference>
<dbReference type="InterPro" id="IPR013094">
    <property type="entry name" value="AB_hydrolase_3"/>
</dbReference>
<dbReference type="GeneID" id="25742234"/>
<dbReference type="STRING" id="145388.A0A0D2KSW4"/>
<proteinExistence type="predicted"/>
<feature type="domain" description="Alpha/beta hydrolase fold-3" evidence="2">
    <location>
        <begin position="131"/>
        <end position="329"/>
    </location>
</feature>
<dbReference type="OrthoDB" id="531619at2759"/>
<dbReference type="Pfam" id="PF07859">
    <property type="entry name" value="Abhydrolase_3"/>
    <property type="match status" value="1"/>
</dbReference>
<dbReference type="RefSeq" id="XP_013897623.1">
    <property type="nucleotide sequence ID" value="XM_014042169.1"/>
</dbReference>
<protein>
    <submittedName>
        <fullName evidence="3">Esterase</fullName>
        <ecNumber evidence="3">3.1.1.3</ecNumber>
    </submittedName>
</protein>
<accession>A0A0D2KSW4</accession>
<dbReference type="Gene3D" id="3.40.50.1820">
    <property type="entry name" value="alpha/beta hydrolase"/>
    <property type="match status" value="1"/>
</dbReference>
<keyword evidence="4" id="KW-1185">Reference proteome</keyword>
<evidence type="ECO:0000259" key="2">
    <source>
        <dbReference type="Pfam" id="PF07859"/>
    </source>
</evidence>
<dbReference type="SUPFAM" id="SSF53474">
    <property type="entry name" value="alpha/beta-Hydrolases"/>
    <property type="match status" value="1"/>
</dbReference>
<evidence type="ECO:0000313" key="4">
    <source>
        <dbReference type="Proteomes" id="UP000054498"/>
    </source>
</evidence>
<dbReference type="KEGG" id="mng:MNEG_9359"/>
<dbReference type="Proteomes" id="UP000054498">
    <property type="component" value="Unassembled WGS sequence"/>
</dbReference>
<evidence type="ECO:0000313" key="3">
    <source>
        <dbReference type="EMBL" id="KIY98603.1"/>
    </source>
</evidence>
<sequence length="383" mass="42078">MFQRPIIGSLAVPAGGRVTRRKGLRRAAYATPLLTVAIASTLRVAAARLLGFRGAHDWPLREELFIVFLRALLEYGDIAVWRVFFQFVCPNPLKLPPGMRDAPAALAGSRSVWYELAPELLPAQPRGRVNMMFIHGGAFIAGFARQYQNTYVWWLKQLARRGIAAKILSVEYPLAPEHPYPAARDVVEAEILWLLEQSGDTPVIIGGDSAGGNLAVSGLAHLRDTGRLPRPPAGALLISPCVDATGTSIFSQRDDGGAGRYDYLPRDKLHEGLPFFYSHELLSPYVSPTRLESFEGLAQQEIMTISGEAELMAPDIRAFAKKVQAASDASLSSGSPGAFRATYLEEPGCVHSWPMLLFPRLRVKQEPMFQFIDRMSGAPQLPN</sequence>
<organism evidence="3 4">
    <name type="scientific">Monoraphidium neglectum</name>
    <dbReference type="NCBI Taxonomy" id="145388"/>
    <lineage>
        <taxon>Eukaryota</taxon>
        <taxon>Viridiplantae</taxon>
        <taxon>Chlorophyta</taxon>
        <taxon>core chlorophytes</taxon>
        <taxon>Chlorophyceae</taxon>
        <taxon>CS clade</taxon>
        <taxon>Sphaeropleales</taxon>
        <taxon>Selenastraceae</taxon>
        <taxon>Monoraphidium</taxon>
    </lineage>
</organism>
<dbReference type="GO" id="GO:0004806">
    <property type="term" value="F:triacylglycerol lipase activity"/>
    <property type="evidence" value="ECO:0007669"/>
    <property type="project" value="UniProtKB-EC"/>
</dbReference>
<dbReference type="InterPro" id="IPR029058">
    <property type="entry name" value="AB_hydrolase_fold"/>
</dbReference>
<dbReference type="AlphaFoldDB" id="A0A0D2KSW4"/>
<gene>
    <name evidence="3" type="ORF">MNEG_9359</name>
</gene>
<dbReference type="EMBL" id="KK102127">
    <property type="protein sequence ID" value="KIY98603.1"/>
    <property type="molecule type" value="Genomic_DNA"/>
</dbReference>
<name>A0A0D2KSW4_9CHLO</name>